<keyword evidence="4" id="KW-0520">NAD</keyword>
<dbReference type="GO" id="GO:0051287">
    <property type="term" value="F:NAD binding"/>
    <property type="evidence" value="ECO:0007669"/>
    <property type="project" value="InterPro"/>
</dbReference>
<dbReference type="Pfam" id="PF00389">
    <property type="entry name" value="2-Hacid_dh"/>
    <property type="match status" value="1"/>
</dbReference>
<comment type="caution">
    <text evidence="8">The sequence shown here is derived from an EMBL/GenBank/DDBJ whole genome shotgun (WGS) entry which is preliminary data.</text>
</comment>
<dbReference type="OrthoDB" id="9805416at2"/>
<dbReference type="InterPro" id="IPR029753">
    <property type="entry name" value="D-isomer_DH_CS"/>
</dbReference>
<protein>
    <submittedName>
        <fullName evidence="8">C-terminal binding protein</fullName>
    </submittedName>
</protein>
<evidence type="ECO:0000256" key="3">
    <source>
        <dbReference type="ARBA" id="ARBA00023002"/>
    </source>
</evidence>
<dbReference type="Gene3D" id="3.40.50.720">
    <property type="entry name" value="NAD(P)-binding Rossmann-like Domain"/>
    <property type="match status" value="2"/>
</dbReference>
<evidence type="ECO:0000256" key="1">
    <source>
        <dbReference type="ARBA" id="ARBA00005854"/>
    </source>
</evidence>
<dbReference type="PROSITE" id="PS00065">
    <property type="entry name" value="D_2_HYDROXYACID_DH_1"/>
    <property type="match status" value="1"/>
</dbReference>
<dbReference type="GO" id="GO:0140297">
    <property type="term" value="F:DNA-binding transcription factor binding"/>
    <property type="evidence" value="ECO:0007669"/>
    <property type="project" value="TreeGrafter"/>
</dbReference>
<dbReference type="Pfam" id="PF02826">
    <property type="entry name" value="2-Hacid_dh_C"/>
    <property type="match status" value="1"/>
</dbReference>
<sequence>MESRRTKVLIVDSTTEKHFPQPDIEREILAGHDVRLVHISNINEIPTEILPEIEFMIIWACIPSIQFNQAFLSNLSRCRAIVKAAVGYDNVDIDAARQLGIAVYNIPDYGTEEVADHTLALLLGVARKLNDINLHVRQGGWDWASVKKLYRLRDKTLGIIGFGRIGGAVAKRAAAFGLNIRFYDPYVASGIDKTHGVTRCESLEELLASADIVSVNASLNRTSHHLLSGPQFQQMKEGVLLVNTARGGIVDSQALLAALNSGKVAAAGLDVLENEPDIPAGFRDLDNVILTAHSAFYTEESFLEMRTKSAELLLGIMAGASVRNCVNGNSILQPS</sequence>
<evidence type="ECO:0000313" key="9">
    <source>
        <dbReference type="Proteomes" id="UP000248196"/>
    </source>
</evidence>
<dbReference type="InterPro" id="IPR006140">
    <property type="entry name" value="D-isomer_DH_NAD-bd"/>
</dbReference>
<dbReference type="InterPro" id="IPR036291">
    <property type="entry name" value="NAD(P)-bd_dom_sf"/>
</dbReference>
<organism evidence="8 9">
    <name type="scientific">Serratia plymuthica</name>
    <dbReference type="NCBI Taxonomy" id="82996"/>
    <lineage>
        <taxon>Bacteria</taxon>
        <taxon>Pseudomonadati</taxon>
        <taxon>Pseudomonadota</taxon>
        <taxon>Gammaproteobacteria</taxon>
        <taxon>Enterobacterales</taxon>
        <taxon>Yersiniaceae</taxon>
        <taxon>Serratia</taxon>
    </lineage>
</organism>
<dbReference type="GO" id="GO:0003714">
    <property type="term" value="F:transcription corepressor activity"/>
    <property type="evidence" value="ECO:0007669"/>
    <property type="project" value="InterPro"/>
</dbReference>
<evidence type="ECO:0000256" key="5">
    <source>
        <dbReference type="RuleBase" id="RU003719"/>
    </source>
</evidence>
<dbReference type="FunFam" id="3.40.50.720:FF:000203">
    <property type="entry name" value="D-3-phosphoglycerate dehydrogenase (SerA)"/>
    <property type="match status" value="1"/>
</dbReference>
<dbReference type="AlphaFoldDB" id="A0A318NSV6"/>
<dbReference type="PANTHER" id="PTHR46029">
    <property type="entry name" value="C-TERMINAL-BINDING PROTEIN"/>
    <property type="match status" value="1"/>
</dbReference>
<evidence type="ECO:0000256" key="2">
    <source>
        <dbReference type="ARBA" id="ARBA00022490"/>
    </source>
</evidence>
<dbReference type="CDD" id="cd05299">
    <property type="entry name" value="CtBP_dh"/>
    <property type="match status" value="1"/>
</dbReference>
<evidence type="ECO:0000259" key="6">
    <source>
        <dbReference type="Pfam" id="PF00389"/>
    </source>
</evidence>
<dbReference type="SUPFAM" id="SSF51735">
    <property type="entry name" value="NAD(P)-binding Rossmann-fold domains"/>
    <property type="match status" value="1"/>
</dbReference>
<dbReference type="InterPro" id="IPR043322">
    <property type="entry name" value="CtBP"/>
</dbReference>
<comment type="similarity">
    <text evidence="1 5">Belongs to the D-isomer specific 2-hydroxyacid dehydrogenase family.</text>
</comment>
<gene>
    <name evidence="8" type="ORF">CT690_22840</name>
</gene>
<dbReference type="GO" id="GO:0006357">
    <property type="term" value="P:regulation of transcription by RNA polymerase II"/>
    <property type="evidence" value="ECO:0007669"/>
    <property type="project" value="TreeGrafter"/>
</dbReference>
<dbReference type="RefSeq" id="WP_004952484.1">
    <property type="nucleotide sequence ID" value="NZ_PESE01000009.1"/>
</dbReference>
<feature type="domain" description="D-isomer specific 2-hydroxyacid dehydrogenase NAD-binding" evidence="7">
    <location>
        <begin position="119"/>
        <end position="295"/>
    </location>
</feature>
<dbReference type="GO" id="GO:0016616">
    <property type="term" value="F:oxidoreductase activity, acting on the CH-OH group of donors, NAD or NADP as acceptor"/>
    <property type="evidence" value="ECO:0007669"/>
    <property type="project" value="InterPro"/>
</dbReference>
<dbReference type="PROSITE" id="PS00671">
    <property type="entry name" value="D_2_HYDROXYACID_DH_3"/>
    <property type="match status" value="1"/>
</dbReference>
<name>A0A318NSV6_SERPL</name>
<accession>A0A318NSV6</accession>
<dbReference type="GO" id="GO:0001221">
    <property type="term" value="F:transcription coregulator binding"/>
    <property type="evidence" value="ECO:0007669"/>
    <property type="project" value="TreeGrafter"/>
</dbReference>
<evidence type="ECO:0000259" key="7">
    <source>
        <dbReference type="Pfam" id="PF02826"/>
    </source>
</evidence>
<keyword evidence="3 5" id="KW-0560">Oxidoreductase</keyword>
<dbReference type="EMBL" id="PESE01000009">
    <property type="protein sequence ID" value="PYD36890.1"/>
    <property type="molecule type" value="Genomic_DNA"/>
</dbReference>
<proteinExistence type="inferred from homology"/>
<dbReference type="PANTHER" id="PTHR46029:SF7">
    <property type="entry name" value="C-TERMINAL-BINDING PROTEIN"/>
    <property type="match status" value="1"/>
</dbReference>
<feature type="domain" description="D-isomer specific 2-hydroxyacid dehydrogenase catalytic" evidence="6">
    <location>
        <begin position="29"/>
        <end position="327"/>
    </location>
</feature>
<reference evidence="8 9" key="1">
    <citation type="submission" date="2017-11" db="EMBL/GenBank/DDBJ databases">
        <title>Genome sequence of the oocydin A producing rhizobacterium Serratia plymuthica 4Rx5.</title>
        <authorList>
            <person name="Matilla M.A."/>
            <person name="Udaondo Z."/>
            <person name="Salmond G.P.C."/>
        </authorList>
    </citation>
    <scope>NUCLEOTIDE SEQUENCE [LARGE SCALE GENOMIC DNA]</scope>
    <source>
        <strain evidence="8 9">4Rx5</strain>
    </source>
</reference>
<evidence type="ECO:0000256" key="4">
    <source>
        <dbReference type="ARBA" id="ARBA00023027"/>
    </source>
</evidence>
<dbReference type="InterPro" id="IPR029752">
    <property type="entry name" value="D-isomer_DH_CS1"/>
</dbReference>
<dbReference type="InterPro" id="IPR051638">
    <property type="entry name" value="CTBP_dehydrogenase"/>
</dbReference>
<keyword evidence="2" id="KW-0963">Cytoplasm</keyword>
<dbReference type="InterPro" id="IPR006139">
    <property type="entry name" value="D-isomer_2_OHA_DH_cat_dom"/>
</dbReference>
<dbReference type="Proteomes" id="UP000248196">
    <property type="component" value="Unassembled WGS sequence"/>
</dbReference>
<dbReference type="SUPFAM" id="SSF52283">
    <property type="entry name" value="Formate/glycerate dehydrogenase catalytic domain-like"/>
    <property type="match status" value="1"/>
</dbReference>
<evidence type="ECO:0000313" key="8">
    <source>
        <dbReference type="EMBL" id="PYD36890.1"/>
    </source>
</evidence>